<dbReference type="GO" id="GO:0016020">
    <property type="term" value="C:membrane"/>
    <property type="evidence" value="ECO:0007669"/>
    <property type="project" value="UniProtKB-SubCell"/>
</dbReference>
<dbReference type="GO" id="GO:0022857">
    <property type="term" value="F:transmembrane transporter activity"/>
    <property type="evidence" value="ECO:0007669"/>
    <property type="project" value="InterPro"/>
</dbReference>
<reference evidence="9" key="1">
    <citation type="submission" date="2025-08" db="UniProtKB">
        <authorList>
            <consortium name="RefSeq"/>
        </authorList>
    </citation>
    <scope>IDENTIFICATION</scope>
    <source>
        <tissue evidence="9">Seedling</tissue>
    </source>
</reference>
<feature type="domain" description="EamA" evidence="7">
    <location>
        <begin position="15"/>
        <end position="152"/>
    </location>
</feature>
<feature type="transmembrane region" description="Helical" evidence="6">
    <location>
        <begin position="102"/>
        <end position="122"/>
    </location>
</feature>
<evidence type="ECO:0000256" key="6">
    <source>
        <dbReference type="RuleBase" id="RU363077"/>
    </source>
</evidence>
<feature type="transmembrane region" description="Helical" evidence="6">
    <location>
        <begin position="183"/>
        <end position="202"/>
    </location>
</feature>
<keyword evidence="4 6" id="KW-1133">Transmembrane helix</keyword>
<feature type="transmembrane region" description="Helical" evidence="6">
    <location>
        <begin position="74"/>
        <end position="96"/>
    </location>
</feature>
<dbReference type="RefSeq" id="XP_015879127.1">
    <property type="nucleotide sequence ID" value="XM_016023641.4"/>
</dbReference>
<dbReference type="AlphaFoldDB" id="A0A6P3ZHJ2"/>
<feature type="transmembrane region" description="Helical" evidence="6">
    <location>
        <begin position="39"/>
        <end position="62"/>
    </location>
</feature>
<comment type="subcellular location">
    <subcellularLocation>
        <location evidence="1 6">Membrane</location>
        <topology evidence="1 6">Multi-pass membrane protein</topology>
    </subcellularLocation>
</comment>
<dbReference type="InterPro" id="IPR037185">
    <property type="entry name" value="EmrE-like"/>
</dbReference>
<dbReference type="InParanoid" id="A0A6P3ZHJ2"/>
<gene>
    <name evidence="9" type="primary">LOC107415335</name>
</gene>
<feature type="transmembrane region" description="Helical" evidence="6">
    <location>
        <begin position="278"/>
        <end position="298"/>
    </location>
</feature>
<evidence type="ECO:0000256" key="5">
    <source>
        <dbReference type="ARBA" id="ARBA00023136"/>
    </source>
</evidence>
<evidence type="ECO:0000313" key="8">
    <source>
        <dbReference type="Proteomes" id="UP001652623"/>
    </source>
</evidence>
<proteinExistence type="inferred from homology"/>
<feature type="transmembrane region" description="Helical" evidence="6">
    <location>
        <begin position="12"/>
        <end position="33"/>
    </location>
</feature>
<dbReference type="SUPFAM" id="SSF103481">
    <property type="entry name" value="Multidrug resistance efflux transporter EmrE"/>
    <property type="match status" value="2"/>
</dbReference>
<dbReference type="KEGG" id="zju:107415335"/>
<comment type="similarity">
    <text evidence="2 6">Belongs to the drug/metabolite transporter (DMT) superfamily. Plant drug/metabolite exporter (P-DME) (TC 2.A.7.4) family.</text>
</comment>
<evidence type="ECO:0000256" key="2">
    <source>
        <dbReference type="ARBA" id="ARBA00007635"/>
    </source>
</evidence>
<dbReference type="InterPro" id="IPR000620">
    <property type="entry name" value="EamA_dom"/>
</dbReference>
<feature type="transmembrane region" description="Helical" evidence="6">
    <location>
        <begin position="304"/>
        <end position="322"/>
    </location>
</feature>
<feature type="transmembrane region" description="Helical" evidence="6">
    <location>
        <begin position="214"/>
        <end position="236"/>
    </location>
</feature>
<keyword evidence="3 6" id="KW-0812">Transmembrane</keyword>
<feature type="transmembrane region" description="Helical" evidence="6">
    <location>
        <begin position="242"/>
        <end position="266"/>
    </location>
</feature>
<evidence type="ECO:0000256" key="3">
    <source>
        <dbReference type="ARBA" id="ARBA00022692"/>
    </source>
</evidence>
<feature type="transmembrane region" description="Helical" evidence="6">
    <location>
        <begin position="142"/>
        <end position="163"/>
    </location>
</feature>
<dbReference type="FunCoup" id="A0A6P3ZHJ2">
    <property type="interactions" value="1"/>
</dbReference>
<dbReference type="GeneID" id="107415335"/>
<keyword evidence="5 6" id="KW-0472">Membrane</keyword>
<evidence type="ECO:0000256" key="1">
    <source>
        <dbReference type="ARBA" id="ARBA00004141"/>
    </source>
</evidence>
<dbReference type="Proteomes" id="UP001652623">
    <property type="component" value="Chromosome 4"/>
</dbReference>
<accession>A0A6P3ZHJ2</accession>
<protein>
    <recommendedName>
        <fullName evidence="6">WAT1-related protein</fullName>
    </recommendedName>
</protein>
<evidence type="ECO:0000313" key="9">
    <source>
        <dbReference type="RefSeq" id="XP_015879127.1"/>
    </source>
</evidence>
<name>A0A6P3ZHJ2_ZIZJJ</name>
<evidence type="ECO:0000259" key="7">
    <source>
        <dbReference type="Pfam" id="PF00892"/>
    </source>
</evidence>
<evidence type="ECO:0000256" key="4">
    <source>
        <dbReference type="ARBA" id="ARBA00022989"/>
    </source>
</evidence>
<dbReference type="PANTHER" id="PTHR31218">
    <property type="entry name" value="WAT1-RELATED PROTEIN"/>
    <property type="match status" value="1"/>
</dbReference>
<keyword evidence="8" id="KW-1185">Reference proteome</keyword>
<organism evidence="8 9">
    <name type="scientific">Ziziphus jujuba</name>
    <name type="common">Chinese jujube</name>
    <name type="synonym">Ziziphus sativa</name>
    <dbReference type="NCBI Taxonomy" id="326968"/>
    <lineage>
        <taxon>Eukaryota</taxon>
        <taxon>Viridiplantae</taxon>
        <taxon>Streptophyta</taxon>
        <taxon>Embryophyta</taxon>
        <taxon>Tracheophyta</taxon>
        <taxon>Spermatophyta</taxon>
        <taxon>Magnoliopsida</taxon>
        <taxon>eudicotyledons</taxon>
        <taxon>Gunneridae</taxon>
        <taxon>Pentapetalae</taxon>
        <taxon>rosids</taxon>
        <taxon>fabids</taxon>
        <taxon>Rosales</taxon>
        <taxon>Rhamnaceae</taxon>
        <taxon>Paliureae</taxon>
        <taxon>Ziziphus</taxon>
    </lineage>
</organism>
<dbReference type="InterPro" id="IPR030184">
    <property type="entry name" value="WAT1-related"/>
</dbReference>
<sequence>MGWKFYKDILPFAAMIAVECITVGLKTIFKAASLVGMSYYVFMVYSYAIATLVLLPLPLIFGRRTDLPLFKLSLLYKFFLLGLIWFLSQLCGYSGIGYSSPTLASALSNLVPAFTFILAVIFRMEKLSIRRSSTQAKIMGTIISISGALVVLLYNGPVVFSTFSPSPSFQLESHSRTSETNWVIGGLLLTAEYILLSVWYIVQSQVMKEYPEELIVVLWCNFWATIISAPVCFIAERNMNAWILKPVIAIIATVLVGIFGSSFISFVHTWGLHLKGPVYISSFRPLSIAIAAVMGVIFLGDALYLGSIVGAMIISIGFYGVIWGKAKEEEMDVDGGLEPSSDAKAPLLAAAVLQS</sequence>
<dbReference type="Pfam" id="PF00892">
    <property type="entry name" value="EamA"/>
    <property type="match status" value="1"/>
</dbReference>